<comment type="caution">
    <text evidence="8">The sequence shown here is derived from an EMBL/GenBank/DDBJ whole genome shotgun (WGS) entry which is preliminary data.</text>
</comment>
<evidence type="ECO:0000256" key="6">
    <source>
        <dbReference type="SAM" id="MobiDB-lite"/>
    </source>
</evidence>
<accession>A0A2G5SHP7</accession>
<dbReference type="Proteomes" id="UP000230233">
    <property type="component" value="Unassembled WGS sequence"/>
</dbReference>
<dbReference type="PANTHER" id="PTHR46783:SF1">
    <property type="entry name" value="CYTOGLOBIN-1-RELATED"/>
    <property type="match status" value="1"/>
</dbReference>
<dbReference type="Gene3D" id="1.10.490.10">
    <property type="entry name" value="Globins"/>
    <property type="match status" value="1"/>
</dbReference>
<keyword evidence="3" id="KW-0479">Metal-binding</keyword>
<protein>
    <recommendedName>
        <fullName evidence="7">Globin domain-containing protein</fullName>
    </recommendedName>
</protein>
<evidence type="ECO:0000256" key="3">
    <source>
        <dbReference type="ARBA" id="ARBA00022723"/>
    </source>
</evidence>
<dbReference type="GO" id="GO:0020037">
    <property type="term" value="F:heme binding"/>
    <property type="evidence" value="ECO:0007669"/>
    <property type="project" value="InterPro"/>
</dbReference>
<comment type="similarity">
    <text evidence="5">Belongs to the globin family.</text>
</comment>
<evidence type="ECO:0000259" key="7">
    <source>
        <dbReference type="PROSITE" id="PS01033"/>
    </source>
</evidence>
<dbReference type="InterPro" id="IPR013314">
    <property type="entry name" value="Globin_lamprey/hagfish"/>
</dbReference>
<name>A0A2G5SHP7_9PELO</name>
<organism evidence="8 9">
    <name type="scientific">Caenorhabditis nigoni</name>
    <dbReference type="NCBI Taxonomy" id="1611254"/>
    <lineage>
        <taxon>Eukaryota</taxon>
        <taxon>Metazoa</taxon>
        <taxon>Ecdysozoa</taxon>
        <taxon>Nematoda</taxon>
        <taxon>Chromadorea</taxon>
        <taxon>Rhabditida</taxon>
        <taxon>Rhabditina</taxon>
        <taxon>Rhabditomorpha</taxon>
        <taxon>Rhabditoidea</taxon>
        <taxon>Rhabditidae</taxon>
        <taxon>Peloderinae</taxon>
        <taxon>Caenorhabditis</taxon>
    </lineage>
</organism>
<feature type="region of interest" description="Disordered" evidence="6">
    <location>
        <begin position="36"/>
        <end position="77"/>
    </location>
</feature>
<evidence type="ECO:0000313" key="9">
    <source>
        <dbReference type="Proteomes" id="UP000230233"/>
    </source>
</evidence>
<dbReference type="InterPro" id="IPR000971">
    <property type="entry name" value="Globin"/>
</dbReference>
<feature type="domain" description="Globin" evidence="7">
    <location>
        <begin position="151"/>
        <end position="297"/>
    </location>
</feature>
<dbReference type="CDD" id="cd01040">
    <property type="entry name" value="Mb-like"/>
    <property type="match status" value="1"/>
</dbReference>
<comment type="subunit">
    <text evidence="1">Monomer.</text>
</comment>
<dbReference type="STRING" id="1611254.A0A2G5SHP7"/>
<keyword evidence="5" id="KW-0813">Transport</keyword>
<gene>
    <name evidence="8" type="primary">Cni-glb-14</name>
    <name evidence="8" type="ORF">B9Z55_026852</name>
</gene>
<keyword evidence="4" id="KW-0408">Iron</keyword>
<dbReference type="GO" id="GO:0005344">
    <property type="term" value="F:oxygen carrier activity"/>
    <property type="evidence" value="ECO:0007669"/>
    <property type="project" value="UniProtKB-KW"/>
</dbReference>
<dbReference type="GO" id="GO:0019825">
    <property type="term" value="F:oxygen binding"/>
    <property type="evidence" value="ECO:0007669"/>
    <property type="project" value="InterPro"/>
</dbReference>
<evidence type="ECO:0000256" key="1">
    <source>
        <dbReference type="ARBA" id="ARBA00011245"/>
    </source>
</evidence>
<keyword evidence="5" id="KW-0561">Oxygen transport</keyword>
<dbReference type="GO" id="GO:0005506">
    <property type="term" value="F:iron ion binding"/>
    <property type="evidence" value="ECO:0007669"/>
    <property type="project" value="InterPro"/>
</dbReference>
<dbReference type="InterPro" id="IPR009050">
    <property type="entry name" value="Globin-like_sf"/>
</dbReference>
<evidence type="ECO:0000256" key="2">
    <source>
        <dbReference type="ARBA" id="ARBA00022617"/>
    </source>
</evidence>
<dbReference type="Pfam" id="PF00042">
    <property type="entry name" value="Globin"/>
    <property type="match status" value="1"/>
</dbReference>
<feature type="compositionally biased region" description="Basic and acidic residues" evidence="6">
    <location>
        <begin position="39"/>
        <end position="60"/>
    </location>
</feature>
<proteinExistence type="inferred from homology"/>
<dbReference type="InterPro" id="IPR012292">
    <property type="entry name" value="Globin/Proto"/>
</dbReference>
<evidence type="ECO:0000256" key="5">
    <source>
        <dbReference type="RuleBase" id="RU000356"/>
    </source>
</evidence>
<evidence type="ECO:0000313" key="8">
    <source>
        <dbReference type="EMBL" id="PIC14598.1"/>
    </source>
</evidence>
<dbReference type="PROSITE" id="PS01033">
    <property type="entry name" value="GLOBIN"/>
    <property type="match status" value="1"/>
</dbReference>
<dbReference type="EMBL" id="PDUG01000007">
    <property type="protein sequence ID" value="PIC14598.1"/>
    <property type="molecule type" value="Genomic_DNA"/>
</dbReference>
<dbReference type="AlphaFoldDB" id="A0A2G5SHP7"/>
<reference evidence="9" key="1">
    <citation type="submission" date="2017-10" db="EMBL/GenBank/DDBJ databases">
        <title>Rapid genome shrinkage in a self-fertile nematode reveals novel sperm competition proteins.</title>
        <authorList>
            <person name="Yin D."/>
            <person name="Schwarz E.M."/>
            <person name="Thomas C.G."/>
            <person name="Felde R.L."/>
            <person name="Korf I.F."/>
            <person name="Cutter A.D."/>
            <person name="Schartner C.M."/>
            <person name="Ralston E.J."/>
            <person name="Meyer B.J."/>
            <person name="Haag E.S."/>
        </authorList>
    </citation>
    <scope>NUCLEOTIDE SEQUENCE [LARGE SCALE GENOMIC DNA]</scope>
    <source>
        <strain evidence="9">JU1422</strain>
    </source>
</reference>
<sequence>MYRQLLEQHIEVNAQREPSRSPVLLREPEKSTVILPKIVENEKKSEEKEDVVEKAGKITEKPNSQSTSSEKENAGPTDPIENKRLWLLFVSFFPYFSAQNMSFIKIQIDLASPSPVRRSDLRDPRRSLFVTKNDPIPDYLLAQKIIDETSRLSDRQREILQKTFTSIEQDCVRNGLKIFVRLFAEYPRYKLIWPQFRAIPDSSLMNAVELRRHASVYLKGLGKIIESMRDEEELRKSMSRIALAHIKWNVQRNHVIHMIEPVLEVVKECNGYQLDDETRQAWTVLYQVIANLIEVFRCRALND</sequence>
<keyword evidence="2 5" id="KW-0349">Heme</keyword>
<dbReference type="PANTHER" id="PTHR46783">
    <property type="entry name" value="CYTOGLOBIN"/>
    <property type="match status" value="1"/>
</dbReference>
<keyword evidence="9" id="KW-1185">Reference proteome</keyword>
<dbReference type="InterPro" id="IPR044399">
    <property type="entry name" value="Mb-like_M"/>
</dbReference>
<dbReference type="SUPFAM" id="SSF46458">
    <property type="entry name" value="Globin-like"/>
    <property type="match status" value="1"/>
</dbReference>
<evidence type="ECO:0000256" key="4">
    <source>
        <dbReference type="ARBA" id="ARBA00023004"/>
    </source>
</evidence>
<dbReference type="GO" id="GO:0016491">
    <property type="term" value="F:oxidoreductase activity"/>
    <property type="evidence" value="ECO:0007669"/>
    <property type="project" value="UniProtKB-ARBA"/>
</dbReference>
<dbReference type="OrthoDB" id="436496at2759"/>